<dbReference type="InterPro" id="IPR037914">
    <property type="entry name" value="SpoVT-AbrB_sf"/>
</dbReference>
<name>A0A2K8N7S9_9BACL</name>
<dbReference type="SUPFAM" id="SSF89447">
    <property type="entry name" value="AbrB/MazE/MraZ-like"/>
    <property type="match status" value="1"/>
</dbReference>
<feature type="domain" description="SpoVT-AbrB" evidence="1">
    <location>
        <begin position="22"/>
        <end position="65"/>
    </location>
</feature>
<dbReference type="Gene3D" id="2.10.260.10">
    <property type="match status" value="1"/>
</dbReference>
<evidence type="ECO:0000313" key="2">
    <source>
        <dbReference type="EMBL" id="ATY84502.1"/>
    </source>
</evidence>
<proteinExistence type="predicted"/>
<organism evidence="2 3">
    <name type="scientific">Kyrpidia spormannii</name>
    <dbReference type="NCBI Taxonomy" id="2055160"/>
    <lineage>
        <taxon>Bacteria</taxon>
        <taxon>Bacillati</taxon>
        <taxon>Bacillota</taxon>
        <taxon>Bacilli</taxon>
        <taxon>Bacillales</taxon>
        <taxon>Alicyclobacillaceae</taxon>
        <taxon>Kyrpidia</taxon>
    </lineage>
</organism>
<gene>
    <name evidence="2" type="ORF">CVV65_05650</name>
</gene>
<accession>A0A2K8N7S9</accession>
<dbReference type="GO" id="GO:0003677">
    <property type="term" value="F:DNA binding"/>
    <property type="evidence" value="ECO:0007669"/>
    <property type="project" value="InterPro"/>
</dbReference>
<dbReference type="RefSeq" id="WP_100667321.1">
    <property type="nucleotide sequence ID" value="NZ_CP024955.1"/>
</dbReference>
<dbReference type="EMBL" id="CP024955">
    <property type="protein sequence ID" value="ATY84502.1"/>
    <property type="molecule type" value="Genomic_DNA"/>
</dbReference>
<protein>
    <recommendedName>
        <fullName evidence="1">SpoVT-AbrB domain-containing protein</fullName>
    </recommendedName>
</protein>
<evidence type="ECO:0000313" key="3">
    <source>
        <dbReference type="Proteomes" id="UP000231932"/>
    </source>
</evidence>
<dbReference type="InterPro" id="IPR007159">
    <property type="entry name" value="SpoVT-AbrB_dom"/>
</dbReference>
<evidence type="ECO:0000259" key="1">
    <source>
        <dbReference type="SMART" id="SM00966"/>
    </source>
</evidence>
<dbReference type="AlphaFoldDB" id="A0A2K8N7S9"/>
<dbReference type="SMART" id="SM00966">
    <property type="entry name" value="SpoVT_AbrB"/>
    <property type="match status" value="1"/>
</dbReference>
<sequence>MTKSAYAVSVQERRHTAVEKYVRITGKRQVTIPKEFFDQLGMGNILRAYIERGRLVLEPVRVEDPMDFSQEIINDLADEGLTGEELKREFARRREGLLAAMKEVIAEARKEALDGSETDGDAFMEELIKGDE</sequence>
<dbReference type="Proteomes" id="UP000231932">
    <property type="component" value="Chromosome"/>
</dbReference>
<dbReference type="OrthoDB" id="71707at2"/>
<reference evidence="3" key="1">
    <citation type="submission" date="2017-11" db="EMBL/GenBank/DDBJ databases">
        <title>Complete Genome Sequence of Kyrpidia sp. Strain EA-1, a thermophilic, hydrogen-oxidizing Bacterium, isolated from the Azores.</title>
        <authorList>
            <person name="Reiner J.E."/>
            <person name="Lapp C.J."/>
            <person name="Bunk B."/>
            <person name="Gescher J."/>
        </authorList>
    </citation>
    <scope>NUCLEOTIDE SEQUENCE [LARGE SCALE GENOMIC DNA]</scope>
    <source>
        <strain evidence="3">EA-1</strain>
    </source>
</reference>
<keyword evidence="3" id="KW-1185">Reference proteome</keyword>
<dbReference type="KEGG" id="kyr:CVV65_05650"/>